<feature type="compositionally biased region" description="Basic and acidic residues" evidence="1">
    <location>
        <begin position="1"/>
        <end position="22"/>
    </location>
</feature>
<reference evidence="2 3" key="1">
    <citation type="submission" date="2019-03" db="EMBL/GenBank/DDBJ databases">
        <title>First draft genome of Liparis tanakae, snailfish: a comprehensive survey of snailfish specific genes.</title>
        <authorList>
            <person name="Kim W."/>
            <person name="Song I."/>
            <person name="Jeong J.-H."/>
            <person name="Kim D."/>
            <person name="Kim S."/>
            <person name="Ryu S."/>
            <person name="Song J.Y."/>
            <person name="Lee S.K."/>
        </authorList>
    </citation>
    <scope>NUCLEOTIDE SEQUENCE [LARGE SCALE GENOMIC DNA]</scope>
    <source>
        <tissue evidence="2">Muscle</tissue>
    </source>
</reference>
<proteinExistence type="predicted"/>
<dbReference type="AlphaFoldDB" id="A0A4Z2JHL9"/>
<protein>
    <submittedName>
        <fullName evidence="2">Uncharacterized protein</fullName>
    </submittedName>
</protein>
<sequence>MSRKESGKAERFSVQEQRRSDPRSSPADRGFCQISRGGSTTLQRNFAPPNITRQKLRMRTRSSLCVWLPLGTLERIEIETRT</sequence>
<feature type="region of interest" description="Disordered" evidence="1">
    <location>
        <begin position="1"/>
        <end position="49"/>
    </location>
</feature>
<comment type="caution">
    <text evidence="2">The sequence shown here is derived from an EMBL/GenBank/DDBJ whole genome shotgun (WGS) entry which is preliminary data.</text>
</comment>
<evidence type="ECO:0000256" key="1">
    <source>
        <dbReference type="SAM" id="MobiDB-lite"/>
    </source>
</evidence>
<keyword evidence="3" id="KW-1185">Reference proteome</keyword>
<evidence type="ECO:0000313" key="3">
    <source>
        <dbReference type="Proteomes" id="UP000314294"/>
    </source>
</evidence>
<dbReference type="Proteomes" id="UP000314294">
    <property type="component" value="Unassembled WGS sequence"/>
</dbReference>
<organism evidence="2 3">
    <name type="scientific">Liparis tanakae</name>
    <name type="common">Tanaka's snailfish</name>
    <dbReference type="NCBI Taxonomy" id="230148"/>
    <lineage>
        <taxon>Eukaryota</taxon>
        <taxon>Metazoa</taxon>
        <taxon>Chordata</taxon>
        <taxon>Craniata</taxon>
        <taxon>Vertebrata</taxon>
        <taxon>Euteleostomi</taxon>
        <taxon>Actinopterygii</taxon>
        <taxon>Neopterygii</taxon>
        <taxon>Teleostei</taxon>
        <taxon>Neoteleostei</taxon>
        <taxon>Acanthomorphata</taxon>
        <taxon>Eupercaria</taxon>
        <taxon>Perciformes</taxon>
        <taxon>Cottioidei</taxon>
        <taxon>Cottales</taxon>
        <taxon>Liparidae</taxon>
        <taxon>Liparis</taxon>
    </lineage>
</organism>
<evidence type="ECO:0000313" key="2">
    <source>
        <dbReference type="EMBL" id="TNN89680.1"/>
    </source>
</evidence>
<accession>A0A4Z2JHL9</accession>
<dbReference type="EMBL" id="SRLO01000001">
    <property type="protein sequence ID" value="TNN89680.1"/>
    <property type="molecule type" value="Genomic_DNA"/>
</dbReference>
<name>A0A4Z2JHL9_9TELE</name>
<gene>
    <name evidence="2" type="ORF">EYF80_000283</name>
</gene>